<evidence type="ECO:0000256" key="2">
    <source>
        <dbReference type="ARBA" id="ARBA00023125"/>
    </source>
</evidence>
<dbReference type="GO" id="GO:0003677">
    <property type="term" value="F:DNA binding"/>
    <property type="evidence" value="ECO:0007669"/>
    <property type="project" value="UniProtKB-KW"/>
</dbReference>
<accession>A0AAW9RAV6</accession>
<dbReference type="Gene3D" id="1.10.10.10">
    <property type="entry name" value="Winged helix-like DNA-binding domain superfamily/Winged helix DNA-binding domain"/>
    <property type="match status" value="1"/>
</dbReference>
<dbReference type="AlphaFoldDB" id="A0AAW9RAV6"/>
<dbReference type="SMART" id="SM00345">
    <property type="entry name" value="HTH_GNTR"/>
    <property type="match status" value="1"/>
</dbReference>
<sequence length="124" mass="13970">MGARWNDIEPIYWQLKERTVAMILDGTLGEGDALPSVRTVASELQLNPITVSKSYQALVDEGLVEKRRGLGMFVRDGARQSLLDSERQRFLKQEWPATLKRIRQLGMDPAELLNNITDDGESPS</sequence>
<dbReference type="PROSITE" id="PS50949">
    <property type="entry name" value="HTH_GNTR"/>
    <property type="match status" value="1"/>
</dbReference>
<evidence type="ECO:0000313" key="5">
    <source>
        <dbReference type="EMBL" id="MEJ8566656.1"/>
    </source>
</evidence>
<feature type="domain" description="HTH gntR-type" evidence="4">
    <location>
        <begin position="9"/>
        <end position="77"/>
    </location>
</feature>
<dbReference type="PANTHER" id="PTHR38445">
    <property type="entry name" value="HTH-TYPE TRANSCRIPTIONAL REPRESSOR YTRA"/>
    <property type="match status" value="1"/>
</dbReference>
<dbReference type="Pfam" id="PF00392">
    <property type="entry name" value="GntR"/>
    <property type="match status" value="1"/>
</dbReference>
<keyword evidence="3" id="KW-0804">Transcription</keyword>
<dbReference type="PANTHER" id="PTHR38445:SF10">
    <property type="entry name" value="GNTR-FAMILY TRANSCRIPTIONAL REGULATOR"/>
    <property type="match status" value="1"/>
</dbReference>
<gene>
    <name evidence="5" type="ORF">V3330_03360</name>
</gene>
<evidence type="ECO:0000256" key="3">
    <source>
        <dbReference type="ARBA" id="ARBA00023163"/>
    </source>
</evidence>
<reference evidence="5 6" key="1">
    <citation type="submission" date="2024-02" db="EMBL/GenBank/DDBJ databases">
        <title>A novel Wenzhouxiangellaceae bacterium, isolated from coastal sediments.</title>
        <authorList>
            <person name="Du Z.-J."/>
            <person name="Ye Y.-Q."/>
            <person name="Zhang X.-Y."/>
        </authorList>
    </citation>
    <scope>NUCLEOTIDE SEQUENCE [LARGE SCALE GENOMIC DNA]</scope>
    <source>
        <strain evidence="5 6">CH-27</strain>
    </source>
</reference>
<keyword evidence="6" id="KW-1185">Reference proteome</keyword>
<organism evidence="5 6">
    <name type="scientific">Elongatibacter sediminis</name>
    <dbReference type="NCBI Taxonomy" id="3119006"/>
    <lineage>
        <taxon>Bacteria</taxon>
        <taxon>Pseudomonadati</taxon>
        <taxon>Pseudomonadota</taxon>
        <taxon>Gammaproteobacteria</taxon>
        <taxon>Chromatiales</taxon>
        <taxon>Wenzhouxiangellaceae</taxon>
        <taxon>Elongatibacter</taxon>
    </lineage>
</organism>
<dbReference type="SUPFAM" id="SSF46785">
    <property type="entry name" value="Winged helix' DNA-binding domain"/>
    <property type="match status" value="1"/>
</dbReference>
<dbReference type="InterPro" id="IPR036390">
    <property type="entry name" value="WH_DNA-bd_sf"/>
</dbReference>
<dbReference type="InterPro" id="IPR000524">
    <property type="entry name" value="Tscrpt_reg_HTH_GntR"/>
</dbReference>
<comment type="caution">
    <text evidence="5">The sequence shown here is derived from an EMBL/GenBank/DDBJ whole genome shotgun (WGS) entry which is preliminary data.</text>
</comment>
<dbReference type="Proteomes" id="UP001359886">
    <property type="component" value="Unassembled WGS sequence"/>
</dbReference>
<evidence type="ECO:0000259" key="4">
    <source>
        <dbReference type="PROSITE" id="PS50949"/>
    </source>
</evidence>
<keyword evidence="2" id="KW-0238">DNA-binding</keyword>
<dbReference type="GO" id="GO:0003700">
    <property type="term" value="F:DNA-binding transcription factor activity"/>
    <property type="evidence" value="ECO:0007669"/>
    <property type="project" value="InterPro"/>
</dbReference>
<keyword evidence="1" id="KW-0805">Transcription regulation</keyword>
<dbReference type="EMBL" id="JAZHOG010000002">
    <property type="protein sequence ID" value="MEJ8566656.1"/>
    <property type="molecule type" value="Genomic_DNA"/>
</dbReference>
<dbReference type="Gene3D" id="6.10.250.1220">
    <property type="match status" value="1"/>
</dbReference>
<dbReference type="InterPro" id="IPR036388">
    <property type="entry name" value="WH-like_DNA-bd_sf"/>
</dbReference>
<evidence type="ECO:0000313" key="6">
    <source>
        <dbReference type="Proteomes" id="UP001359886"/>
    </source>
</evidence>
<proteinExistence type="predicted"/>
<evidence type="ECO:0000256" key="1">
    <source>
        <dbReference type="ARBA" id="ARBA00023015"/>
    </source>
</evidence>
<name>A0AAW9RAV6_9GAMM</name>
<dbReference type="RefSeq" id="WP_354693978.1">
    <property type="nucleotide sequence ID" value="NZ_JAZHOG010000002.1"/>
</dbReference>
<protein>
    <submittedName>
        <fullName evidence="5">GntR family transcriptional regulator</fullName>
    </submittedName>
</protein>
<dbReference type="CDD" id="cd07377">
    <property type="entry name" value="WHTH_GntR"/>
    <property type="match status" value="1"/>
</dbReference>